<evidence type="ECO:0000256" key="1">
    <source>
        <dbReference type="ARBA" id="ARBA00022801"/>
    </source>
</evidence>
<dbReference type="AlphaFoldDB" id="A0A0U3SYC5"/>
<gene>
    <name evidence="3" type="ORF">AUC43_10905</name>
</gene>
<evidence type="ECO:0000313" key="3">
    <source>
        <dbReference type="EMBL" id="ALW85555.1"/>
    </source>
</evidence>
<dbReference type="GO" id="GO:0052689">
    <property type="term" value="F:carboxylic ester hydrolase activity"/>
    <property type="evidence" value="ECO:0007669"/>
    <property type="project" value="UniProtKB-ARBA"/>
</dbReference>
<sequence length="228" mass="24497">MAREQEQEVELTLESVTSHRSIDGVEELSLNTTDGPIAARLHAAPNGAPAVVWVGGAGGGLDGPAWGMYPRLAARLAAQEIASLRLHYRRPNQLEDCVMDTLIGVEYLALKCGYQSIALVGHSFGGAVVIAAGALSQTVTAVVAMSSQTYGTDLVPRLSPRPLLLVHGSADEILPDVCSRNIYERAKEPKELHLYPGCRHGLDECREQVDDVVVGWLVRQLAPNKAAR</sequence>
<dbReference type="Proteomes" id="UP000059542">
    <property type="component" value="Chromosome"/>
</dbReference>
<proteinExistence type="predicted"/>
<organism evidence="3 4">
    <name type="scientific">Hymenobacter sedentarius</name>
    <dbReference type="NCBI Taxonomy" id="1411621"/>
    <lineage>
        <taxon>Bacteria</taxon>
        <taxon>Pseudomonadati</taxon>
        <taxon>Bacteroidota</taxon>
        <taxon>Cytophagia</taxon>
        <taxon>Cytophagales</taxon>
        <taxon>Hymenobacteraceae</taxon>
        <taxon>Hymenobacter</taxon>
    </lineage>
</organism>
<dbReference type="STRING" id="1411621.AUC43_10905"/>
<accession>A0A0U3SYC5</accession>
<dbReference type="InterPro" id="IPR050261">
    <property type="entry name" value="FrsA_esterase"/>
</dbReference>
<dbReference type="PANTHER" id="PTHR22946:SF9">
    <property type="entry name" value="POLYKETIDE TRANSFERASE AF380"/>
    <property type="match status" value="1"/>
</dbReference>
<protein>
    <submittedName>
        <fullName evidence="3">Phospholipase</fullName>
    </submittedName>
</protein>
<dbReference type="OrthoDB" id="9780269at2"/>
<dbReference type="SUPFAM" id="SSF53474">
    <property type="entry name" value="alpha/beta-Hydrolases"/>
    <property type="match status" value="1"/>
</dbReference>
<evidence type="ECO:0000259" key="2">
    <source>
        <dbReference type="Pfam" id="PF01738"/>
    </source>
</evidence>
<dbReference type="Gene3D" id="3.40.50.1820">
    <property type="entry name" value="alpha/beta hydrolase"/>
    <property type="match status" value="1"/>
</dbReference>
<dbReference type="Pfam" id="PF01738">
    <property type="entry name" value="DLH"/>
    <property type="match status" value="1"/>
</dbReference>
<reference evidence="3 4" key="1">
    <citation type="submission" date="2015-12" db="EMBL/GenBank/DDBJ databases">
        <authorList>
            <person name="Shamseldin A."/>
            <person name="Moawad H."/>
            <person name="Abd El-Rahim W.M."/>
            <person name="Sadowsky M.J."/>
        </authorList>
    </citation>
    <scope>NUCLEOTIDE SEQUENCE [LARGE SCALE GENOMIC DNA]</scope>
    <source>
        <strain evidence="3 4">DG5B</strain>
    </source>
</reference>
<dbReference type="RefSeq" id="WP_068193071.1">
    <property type="nucleotide sequence ID" value="NZ_CP013909.1"/>
</dbReference>
<name>A0A0U3SYC5_9BACT</name>
<feature type="domain" description="Dienelactone hydrolase" evidence="2">
    <location>
        <begin position="96"/>
        <end position="204"/>
    </location>
</feature>
<dbReference type="InterPro" id="IPR029058">
    <property type="entry name" value="AB_hydrolase_fold"/>
</dbReference>
<evidence type="ECO:0000313" key="4">
    <source>
        <dbReference type="Proteomes" id="UP000059542"/>
    </source>
</evidence>
<dbReference type="PANTHER" id="PTHR22946">
    <property type="entry name" value="DIENELACTONE HYDROLASE DOMAIN-CONTAINING PROTEIN-RELATED"/>
    <property type="match status" value="1"/>
</dbReference>
<keyword evidence="4" id="KW-1185">Reference proteome</keyword>
<keyword evidence="1" id="KW-0378">Hydrolase</keyword>
<dbReference type="EMBL" id="CP013909">
    <property type="protein sequence ID" value="ALW85555.1"/>
    <property type="molecule type" value="Genomic_DNA"/>
</dbReference>
<dbReference type="InterPro" id="IPR002925">
    <property type="entry name" value="Dienelactn_hydro"/>
</dbReference>
<dbReference type="KEGG" id="hyg:AUC43_10905"/>